<reference evidence="1 2" key="1">
    <citation type="submission" date="2021-06" db="EMBL/GenBank/DDBJ databases">
        <title>Caerostris darwini draft genome.</title>
        <authorList>
            <person name="Kono N."/>
            <person name="Arakawa K."/>
        </authorList>
    </citation>
    <scope>NUCLEOTIDE SEQUENCE [LARGE SCALE GENOMIC DNA]</scope>
</reference>
<evidence type="ECO:0000313" key="1">
    <source>
        <dbReference type="EMBL" id="GIY59807.1"/>
    </source>
</evidence>
<protein>
    <submittedName>
        <fullName evidence="1">Uncharacterized protein</fullName>
    </submittedName>
</protein>
<proteinExistence type="predicted"/>
<dbReference type="AlphaFoldDB" id="A0AAV4UPT7"/>
<accession>A0AAV4UPT7</accession>
<sequence>MKIQVKDEKLGPRFQACRIAVQSFFHFILNTKTCRSREKMLRISCPKFEGGFLHSPYSMAPSSRFRHGVAHLSPTPPSPVFIKEVYGHGRTASYGFSFFSVSYCRPYIKACHFLPMHGNSQCYR</sequence>
<organism evidence="1 2">
    <name type="scientific">Caerostris darwini</name>
    <dbReference type="NCBI Taxonomy" id="1538125"/>
    <lineage>
        <taxon>Eukaryota</taxon>
        <taxon>Metazoa</taxon>
        <taxon>Ecdysozoa</taxon>
        <taxon>Arthropoda</taxon>
        <taxon>Chelicerata</taxon>
        <taxon>Arachnida</taxon>
        <taxon>Araneae</taxon>
        <taxon>Araneomorphae</taxon>
        <taxon>Entelegynae</taxon>
        <taxon>Araneoidea</taxon>
        <taxon>Araneidae</taxon>
        <taxon>Caerostris</taxon>
    </lineage>
</organism>
<dbReference type="EMBL" id="BPLQ01011719">
    <property type="protein sequence ID" value="GIY59807.1"/>
    <property type="molecule type" value="Genomic_DNA"/>
</dbReference>
<gene>
    <name evidence="1" type="ORF">CDAR_120171</name>
</gene>
<comment type="caution">
    <text evidence="1">The sequence shown here is derived from an EMBL/GenBank/DDBJ whole genome shotgun (WGS) entry which is preliminary data.</text>
</comment>
<keyword evidence="2" id="KW-1185">Reference proteome</keyword>
<name>A0AAV4UPT7_9ARAC</name>
<evidence type="ECO:0000313" key="2">
    <source>
        <dbReference type="Proteomes" id="UP001054837"/>
    </source>
</evidence>
<dbReference type="Proteomes" id="UP001054837">
    <property type="component" value="Unassembled WGS sequence"/>
</dbReference>